<proteinExistence type="predicted"/>
<evidence type="ECO:0000256" key="1">
    <source>
        <dbReference type="ARBA" id="ARBA00022729"/>
    </source>
</evidence>
<dbReference type="OrthoDB" id="2079983at2"/>
<dbReference type="RefSeq" id="WP_088001212.1">
    <property type="nucleotide sequence ID" value="NZ_BMHB01000002.1"/>
</dbReference>
<name>A0A8J3AN05_9BACI</name>
<dbReference type="InterPro" id="IPR014755">
    <property type="entry name" value="Cu-Rt/internalin_Ig-like"/>
</dbReference>
<dbReference type="Gene3D" id="2.60.40.1220">
    <property type="match status" value="4"/>
</dbReference>
<evidence type="ECO:0000256" key="2">
    <source>
        <dbReference type="SAM" id="SignalP"/>
    </source>
</evidence>
<protein>
    <recommendedName>
        <fullName evidence="5">SbsC C-terminal domain-containing protein</fullName>
    </recommendedName>
</protein>
<evidence type="ECO:0000313" key="3">
    <source>
        <dbReference type="EMBL" id="GGI16604.1"/>
    </source>
</evidence>
<dbReference type="EMBL" id="BMHB01000002">
    <property type="protein sequence ID" value="GGI16604.1"/>
    <property type="molecule type" value="Genomic_DNA"/>
</dbReference>
<feature type="signal peptide" evidence="2">
    <location>
        <begin position="1"/>
        <end position="29"/>
    </location>
</feature>
<comment type="caution">
    <text evidence="3">The sequence shown here is derived from an EMBL/GenBank/DDBJ whole genome shotgun (WGS) entry which is preliminary data.</text>
</comment>
<keyword evidence="1 2" id="KW-0732">Signal</keyword>
<reference evidence="4" key="1">
    <citation type="journal article" date="2019" name="Int. J. Syst. Evol. Microbiol.">
        <title>The Global Catalogue of Microorganisms (GCM) 10K type strain sequencing project: providing services to taxonomists for standard genome sequencing and annotation.</title>
        <authorList>
            <consortium name="The Broad Institute Genomics Platform"/>
            <consortium name="The Broad Institute Genome Sequencing Center for Infectious Disease"/>
            <person name="Wu L."/>
            <person name="Ma J."/>
        </authorList>
    </citation>
    <scope>NUCLEOTIDE SEQUENCE [LARGE SCALE GENOMIC DNA]</scope>
    <source>
        <strain evidence="4">CGMCC 1.14993</strain>
    </source>
</reference>
<evidence type="ECO:0000313" key="4">
    <source>
        <dbReference type="Proteomes" id="UP000626244"/>
    </source>
</evidence>
<sequence length="806" mass="84230">MAFNKNKKIVTTALTAAMVASAVAPVAAAKLTPAQDATKAVDGYYKLSVKTKADVSNSAKVKKAALAKVAKLTSKKDAKLKASLTAKVAKKSAAINKYYQTVIVAAENEAKAIAAVDAFLKAAAQVPVTAETTKEQVEKAYADVLALIAKVKTEAKKTEFKAAADKMKADALAKIEELASPKVASVTAINATKLQVKFNKEVNETAAETAGNYTFVGLKDKDGNAVTATAYELQEDNKTVVVTLSGAIANDTTFVTTVSEIATKADANVKTAKYTQTLTFSDTVRPALSEVKYTAPGKAEVHFTEELSTIGTVKVYDGLTDVTSTVYTVAHTAGQSFISLTALDANKEYKVVVTGAKDQSGNLIATPIEVAVKNAATDVVVPTITSITANAVGSIQVQFSEAVKSIGAKTVVKVDGYDSSAATVQTFDAKTNTLTITGLESSLGVAVVNGAVHSINISGYEDLVGNDGSAVTKVLSFSNSAPTLQATSLVKEGNDTFAVLSFDKAVTLDTTLEVTGSYVTPENIYKVVDNAAITEATDVKVDLVDNKKVKIKVTGKEAGNYTLSLPVNFVANAGVKNDKAISVNFSLSSSADTTKPSVQNVYVPGELMGADTVALNTVYVKYSHNMSAAALNPNNYTVDGVSIFKDAVFVGDKTLVKLTIKDGVVGITGDRNFTVSSLVTGENNVAINATTNVEKFTENVKPVLSTGKLVDGDTLELTFSEYIKDSTIGTTDFEVYIDGQKVSLANVTQGVGTVANDNKFELNLTTAVTAQQLASSVITVKAVDTGDVTDLAGNLLTTGTVVNVQK</sequence>
<keyword evidence="4" id="KW-1185">Reference proteome</keyword>
<organism evidence="3 4">
    <name type="scientific">Gottfriedia solisilvae</name>
    <dbReference type="NCBI Taxonomy" id="1516104"/>
    <lineage>
        <taxon>Bacteria</taxon>
        <taxon>Bacillati</taxon>
        <taxon>Bacillota</taxon>
        <taxon>Bacilli</taxon>
        <taxon>Bacillales</taxon>
        <taxon>Bacillaceae</taxon>
        <taxon>Gottfriedia</taxon>
    </lineage>
</organism>
<dbReference type="AlphaFoldDB" id="A0A8J3AN05"/>
<accession>A0A8J3AN05</accession>
<evidence type="ECO:0008006" key="5">
    <source>
        <dbReference type="Google" id="ProtNLM"/>
    </source>
</evidence>
<gene>
    <name evidence="3" type="ORF">GCM10007380_33790</name>
</gene>
<dbReference type="Proteomes" id="UP000626244">
    <property type="component" value="Unassembled WGS sequence"/>
</dbReference>
<feature type="chain" id="PRO_5035202971" description="SbsC C-terminal domain-containing protein" evidence="2">
    <location>
        <begin position="30"/>
        <end position="806"/>
    </location>
</feature>